<sequence length="655" mass="70378">MATETIPAVETPQTPEEIERHWFENVYQGDKMKQLTPRALIMGMLLGGFMSVSNIYVGLKAGWGLGVAITSCILAFAIFATLHRVLPKLFPPFSILENNAMQSAASAGGYMTGAGLVNAIPALMMLNPAAVPGMWVLMAWILIISWLGVFLAVPAKRQMINIEQLRFPSGIAAATTMRTLHGTGGAAANRQARSLGLALLFGSLLTWFRDADAKWIKVSEWGRGFGWARVAPGESLPRWLATPLSWIQYPHVPGNWLPMDWRIGKYRLQQDLTLSFEGSLLFVAAGAIMGFRQAWSLMLGTVLNYAVLVPIMLSAGVIPETGAGAFRRISTWSLWIGVPMMFTSGLLLFIVQWKSVVRAFSTITAMFQPRHDDKADPMEQIEVPGSWFIGGYAVLGAASIWMGHHFFHIHWWMGVLAVLMTFLLVVVASRATGETDITPTGPLSKVTQLTFGALAPGNITTNLMTANITAGACSHAGDLLTDLKSGYLLGAQPRQQFIAQFFGVLAGAVVVVPVFFILVPNASVLGTDQWPAPAAQVWRGVAELLAKGVSALHPTARIGLAIGAAVGILIPLLELAFPKQKKFIPSATGLGLAFTITGYYSVSMFIGALAALMLHKAKPKLAEEYVVPVSSGIIAGESLMGVLIALLVVKGVLGS</sequence>
<dbReference type="PANTHER" id="PTHR31645:SF0">
    <property type="entry name" value="OLIGOPEPTIDE TRANSPORTER YGL114W-RELATED"/>
    <property type="match status" value="1"/>
</dbReference>
<evidence type="ECO:0000256" key="6">
    <source>
        <dbReference type="SAM" id="Phobius"/>
    </source>
</evidence>
<feature type="transmembrane region" description="Helical" evidence="6">
    <location>
        <begin position="39"/>
        <end position="57"/>
    </location>
</feature>
<comment type="caution">
    <text evidence="7">The sequence shown here is derived from an EMBL/GenBank/DDBJ whole genome shotgun (WGS) entry which is preliminary data.</text>
</comment>
<feature type="transmembrane region" description="Helical" evidence="6">
    <location>
        <begin position="409"/>
        <end position="428"/>
    </location>
</feature>
<dbReference type="InterPro" id="IPR004813">
    <property type="entry name" value="OPT"/>
</dbReference>
<evidence type="ECO:0000313" key="8">
    <source>
        <dbReference type="Proteomes" id="UP000319771"/>
    </source>
</evidence>
<evidence type="ECO:0000256" key="4">
    <source>
        <dbReference type="ARBA" id="ARBA00022989"/>
    </source>
</evidence>
<keyword evidence="2" id="KW-0813">Transport</keyword>
<feature type="transmembrane region" description="Helical" evidence="6">
    <location>
        <begin position="497"/>
        <end position="519"/>
    </location>
</feature>
<dbReference type="EMBL" id="VBPB01000149">
    <property type="protein sequence ID" value="TMQ71697.1"/>
    <property type="molecule type" value="Genomic_DNA"/>
</dbReference>
<feature type="transmembrane region" description="Helical" evidence="6">
    <location>
        <begin position="589"/>
        <end position="613"/>
    </location>
</feature>
<feature type="transmembrane region" description="Helical" evidence="6">
    <location>
        <begin position="272"/>
        <end position="291"/>
    </location>
</feature>
<protein>
    <submittedName>
        <fullName evidence="7">OPT family oligopeptide transporter</fullName>
    </submittedName>
</protein>
<evidence type="ECO:0000256" key="3">
    <source>
        <dbReference type="ARBA" id="ARBA00022692"/>
    </source>
</evidence>
<name>A0A538U746_UNCEI</name>
<dbReference type="GO" id="GO:0035673">
    <property type="term" value="F:oligopeptide transmembrane transporter activity"/>
    <property type="evidence" value="ECO:0007669"/>
    <property type="project" value="InterPro"/>
</dbReference>
<dbReference type="NCBIfam" id="TIGR00728">
    <property type="entry name" value="OPT_sfam"/>
    <property type="match status" value="1"/>
</dbReference>
<evidence type="ECO:0000256" key="1">
    <source>
        <dbReference type="ARBA" id="ARBA00004141"/>
    </source>
</evidence>
<evidence type="ECO:0000313" key="7">
    <source>
        <dbReference type="EMBL" id="TMQ71697.1"/>
    </source>
</evidence>
<keyword evidence="4 6" id="KW-1133">Transmembrane helix</keyword>
<dbReference type="InterPro" id="IPR045035">
    <property type="entry name" value="YSL-like"/>
</dbReference>
<dbReference type="Proteomes" id="UP000319771">
    <property type="component" value="Unassembled WGS sequence"/>
</dbReference>
<dbReference type="Pfam" id="PF03169">
    <property type="entry name" value="OPT"/>
    <property type="match status" value="1"/>
</dbReference>
<feature type="transmembrane region" description="Helical" evidence="6">
    <location>
        <begin position="297"/>
        <end position="318"/>
    </location>
</feature>
<dbReference type="PANTHER" id="PTHR31645">
    <property type="entry name" value="OLIGOPEPTIDE TRANSPORTER YGL114W-RELATED"/>
    <property type="match status" value="1"/>
</dbReference>
<feature type="transmembrane region" description="Helical" evidence="6">
    <location>
        <begin position="625"/>
        <end position="649"/>
    </location>
</feature>
<accession>A0A538U746</accession>
<reference evidence="7 8" key="1">
    <citation type="journal article" date="2019" name="Nat. Microbiol.">
        <title>Mediterranean grassland soil C-N compound turnover is dependent on rainfall and depth, and is mediated by genomically divergent microorganisms.</title>
        <authorList>
            <person name="Diamond S."/>
            <person name="Andeer P.F."/>
            <person name="Li Z."/>
            <person name="Crits-Christoph A."/>
            <person name="Burstein D."/>
            <person name="Anantharaman K."/>
            <person name="Lane K.R."/>
            <person name="Thomas B.C."/>
            <person name="Pan C."/>
            <person name="Northen T.R."/>
            <person name="Banfield J.F."/>
        </authorList>
    </citation>
    <scope>NUCLEOTIDE SEQUENCE [LARGE SCALE GENOMIC DNA]</scope>
    <source>
        <strain evidence="7">WS_11</strain>
    </source>
</reference>
<feature type="transmembrane region" description="Helical" evidence="6">
    <location>
        <begin position="330"/>
        <end position="351"/>
    </location>
</feature>
<keyword evidence="5 6" id="KW-0472">Membrane</keyword>
<evidence type="ECO:0000256" key="5">
    <source>
        <dbReference type="ARBA" id="ARBA00023136"/>
    </source>
</evidence>
<feature type="transmembrane region" description="Helical" evidence="6">
    <location>
        <begin position="107"/>
        <end position="126"/>
    </location>
</feature>
<keyword evidence="3 6" id="KW-0812">Transmembrane</keyword>
<feature type="transmembrane region" description="Helical" evidence="6">
    <location>
        <begin position="63"/>
        <end position="86"/>
    </location>
</feature>
<feature type="transmembrane region" description="Helical" evidence="6">
    <location>
        <begin position="558"/>
        <end position="577"/>
    </location>
</feature>
<gene>
    <name evidence="7" type="ORF">E6K81_09430</name>
</gene>
<evidence type="ECO:0000256" key="2">
    <source>
        <dbReference type="ARBA" id="ARBA00022448"/>
    </source>
</evidence>
<feature type="transmembrane region" description="Helical" evidence="6">
    <location>
        <begin position="132"/>
        <end position="153"/>
    </location>
</feature>
<dbReference type="GO" id="GO:0016020">
    <property type="term" value="C:membrane"/>
    <property type="evidence" value="ECO:0007669"/>
    <property type="project" value="UniProtKB-SubCell"/>
</dbReference>
<proteinExistence type="predicted"/>
<comment type="subcellular location">
    <subcellularLocation>
        <location evidence="1">Membrane</location>
        <topology evidence="1">Multi-pass membrane protein</topology>
    </subcellularLocation>
</comment>
<organism evidence="7 8">
    <name type="scientific">Eiseniibacteriota bacterium</name>
    <dbReference type="NCBI Taxonomy" id="2212470"/>
    <lineage>
        <taxon>Bacteria</taxon>
        <taxon>Candidatus Eiseniibacteriota</taxon>
    </lineage>
</organism>
<dbReference type="AlphaFoldDB" id="A0A538U746"/>